<comment type="cofactor">
    <cofactor evidence="1 4">
        <name>pyridoxal 5'-phosphate</name>
        <dbReference type="ChEBI" id="CHEBI:597326"/>
    </cofactor>
</comment>
<dbReference type="NCBIfam" id="NF005815">
    <property type="entry name" value="PRK07681.1"/>
    <property type="match status" value="1"/>
</dbReference>
<name>A0AB39BWH4_9BACI</name>
<reference evidence="6" key="1">
    <citation type="submission" date="2024-07" db="EMBL/GenBank/DDBJ databases">
        <title>Identification and characteristics of an arsenic-resistant bacterial isolate, which belongs to a novel species.</title>
        <authorList>
            <person name="Juszczyk A."/>
            <person name="Kowalczyk A."/>
            <person name="Was K."/>
            <person name="Kosowicz W."/>
            <person name="Budzyn A."/>
            <person name="Latowski D."/>
        </authorList>
    </citation>
    <scope>NUCLEOTIDE SEQUENCE</scope>
    <source>
        <strain evidence="6">As8PL</strain>
    </source>
</reference>
<evidence type="ECO:0000259" key="5">
    <source>
        <dbReference type="Pfam" id="PF00155"/>
    </source>
</evidence>
<dbReference type="CDD" id="cd00609">
    <property type="entry name" value="AAT_like"/>
    <property type="match status" value="1"/>
</dbReference>
<gene>
    <name evidence="6" type="ORF">AB3N04_08440</name>
</gene>
<dbReference type="Gene3D" id="3.40.640.10">
    <property type="entry name" value="Type I PLP-dependent aspartate aminotransferase-like (Major domain)"/>
    <property type="match status" value="1"/>
</dbReference>
<dbReference type="InterPro" id="IPR015424">
    <property type="entry name" value="PyrdxlP-dep_Trfase"/>
</dbReference>
<dbReference type="GO" id="GO:0030170">
    <property type="term" value="F:pyridoxal phosphate binding"/>
    <property type="evidence" value="ECO:0007669"/>
    <property type="project" value="InterPro"/>
</dbReference>
<dbReference type="PANTHER" id="PTHR42832">
    <property type="entry name" value="AMINO ACID AMINOTRANSFERASE"/>
    <property type="match status" value="1"/>
</dbReference>
<dbReference type="AlphaFoldDB" id="A0AB39BWH4"/>
<dbReference type="PANTHER" id="PTHR42832:SF3">
    <property type="entry name" value="L-GLUTAMINE--4-(METHYLSULFANYL)-2-OXOBUTANOATE AMINOTRANSFERASE"/>
    <property type="match status" value="1"/>
</dbReference>
<protein>
    <recommendedName>
        <fullName evidence="4">Aminotransferase</fullName>
        <ecNumber evidence="4">2.6.1.-</ecNumber>
    </recommendedName>
</protein>
<dbReference type="InterPro" id="IPR004838">
    <property type="entry name" value="NHTrfase_class1_PyrdxlP-BS"/>
</dbReference>
<evidence type="ECO:0000256" key="1">
    <source>
        <dbReference type="ARBA" id="ARBA00001933"/>
    </source>
</evidence>
<dbReference type="InterPro" id="IPR050881">
    <property type="entry name" value="LL-DAP_aminotransferase"/>
</dbReference>
<dbReference type="SUPFAM" id="SSF53383">
    <property type="entry name" value="PLP-dependent transferases"/>
    <property type="match status" value="1"/>
</dbReference>
<evidence type="ECO:0000256" key="2">
    <source>
        <dbReference type="ARBA" id="ARBA00022576"/>
    </source>
</evidence>
<evidence type="ECO:0000256" key="3">
    <source>
        <dbReference type="ARBA" id="ARBA00022679"/>
    </source>
</evidence>
<evidence type="ECO:0000313" key="6">
    <source>
        <dbReference type="EMBL" id="XDI38320.1"/>
    </source>
</evidence>
<organism evidence="6">
    <name type="scientific">Alkalihalophilus sp. As8PL</name>
    <dbReference type="NCBI Taxonomy" id="3237103"/>
    <lineage>
        <taxon>Bacteria</taxon>
        <taxon>Bacillati</taxon>
        <taxon>Bacillota</taxon>
        <taxon>Bacilli</taxon>
        <taxon>Bacillales</taxon>
        <taxon>Bacillaceae</taxon>
        <taxon>Alkalihalophilus</taxon>
    </lineage>
</organism>
<dbReference type="GO" id="GO:0008483">
    <property type="term" value="F:transaminase activity"/>
    <property type="evidence" value="ECO:0007669"/>
    <property type="project" value="UniProtKB-KW"/>
</dbReference>
<dbReference type="InterPro" id="IPR015421">
    <property type="entry name" value="PyrdxlP-dep_Trfase_major"/>
</dbReference>
<dbReference type="InterPro" id="IPR015422">
    <property type="entry name" value="PyrdxlP-dep_Trfase_small"/>
</dbReference>
<dbReference type="Pfam" id="PF00155">
    <property type="entry name" value="Aminotran_1_2"/>
    <property type="match status" value="1"/>
</dbReference>
<proteinExistence type="inferred from homology"/>
<dbReference type="InterPro" id="IPR004839">
    <property type="entry name" value="Aminotransferase_I/II_large"/>
</dbReference>
<keyword evidence="2 4" id="KW-0032">Aminotransferase</keyword>
<evidence type="ECO:0000256" key="4">
    <source>
        <dbReference type="RuleBase" id="RU000481"/>
    </source>
</evidence>
<accession>A0AB39BWH4</accession>
<dbReference type="EC" id="2.6.1.-" evidence="4"/>
<dbReference type="EMBL" id="CP162551">
    <property type="protein sequence ID" value="XDI38320.1"/>
    <property type="molecule type" value="Genomic_DNA"/>
</dbReference>
<sequence length="385" mass="42709">MFSPSKKLDHLQTSVFTDLSLRKKEKELEGASLIDLSIGSPDLPPPPFLKEELMKAVANDFDYGYAITSEITFREAVCHFYQKRYDVTIEESDVLQLMGSQDGLAHLALSYLDEEDIMLVPNPGYPIYAASAELAGATLHPYPLNEENNYQFDFSSLSSEIVKKAKIVILSYPSNPTAATATRAYLEEVIAFATKHQILVVHDFAYSELLYDDLQPLSILSIEGAKEVAIEFNSMSKSFNFAGARIGYGIGHPELLKPLAIVKSHIDYGVFKPIQRAATIALQNPGTFLEDQRSVYKKRRDTLVHSLHDIGWDVPSPKGGMFLWAKVPSHFDSMSFTLAALNHGVIVTPGMAFGSEGEGFVRVALVQDEPNLKEVAKRLKPLFTS</sequence>
<comment type="similarity">
    <text evidence="4">Belongs to the class-I pyridoxal-phosphate-dependent aminotransferase family.</text>
</comment>
<dbReference type="Gene3D" id="3.90.1150.10">
    <property type="entry name" value="Aspartate Aminotransferase, domain 1"/>
    <property type="match status" value="1"/>
</dbReference>
<keyword evidence="3 4" id="KW-0808">Transferase</keyword>
<feature type="domain" description="Aminotransferase class I/classII large" evidence="5">
    <location>
        <begin position="33"/>
        <end position="379"/>
    </location>
</feature>
<dbReference type="RefSeq" id="WP_368505623.1">
    <property type="nucleotide sequence ID" value="NZ_CP162551.1"/>
</dbReference>
<dbReference type="PROSITE" id="PS00105">
    <property type="entry name" value="AA_TRANSFER_CLASS_1"/>
    <property type="match status" value="1"/>
</dbReference>